<reference evidence="5" key="1">
    <citation type="submission" date="2016-10" db="EMBL/GenBank/DDBJ databases">
        <authorList>
            <person name="Varghese N."/>
            <person name="Submissions S."/>
        </authorList>
    </citation>
    <scope>NUCLEOTIDE SEQUENCE [LARGE SCALE GENOMIC DNA]</scope>
    <source>
        <strain evidence="5">CGMCC 4.2126</strain>
    </source>
</reference>
<gene>
    <name evidence="4" type="ORF">SAMN05216275_109268</name>
</gene>
<feature type="compositionally biased region" description="Pro residues" evidence="1">
    <location>
        <begin position="91"/>
        <end position="100"/>
    </location>
</feature>
<proteinExistence type="predicted"/>
<dbReference type="Proteomes" id="UP000199111">
    <property type="component" value="Unassembled WGS sequence"/>
</dbReference>
<dbReference type="InterPro" id="IPR058407">
    <property type="entry name" value="DUF8094"/>
</dbReference>
<feature type="region of interest" description="Disordered" evidence="1">
    <location>
        <begin position="1"/>
        <end position="33"/>
    </location>
</feature>
<feature type="domain" description="DUF8094" evidence="3">
    <location>
        <begin position="203"/>
        <end position="471"/>
    </location>
</feature>
<organism evidence="4 5">
    <name type="scientific">Streptosporangium canum</name>
    <dbReference type="NCBI Taxonomy" id="324952"/>
    <lineage>
        <taxon>Bacteria</taxon>
        <taxon>Bacillati</taxon>
        <taxon>Actinomycetota</taxon>
        <taxon>Actinomycetes</taxon>
        <taxon>Streptosporangiales</taxon>
        <taxon>Streptosporangiaceae</taxon>
        <taxon>Streptosporangium</taxon>
    </lineage>
</organism>
<feature type="transmembrane region" description="Helical" evidence="2">
    <location>
        <begin position="46"/>
        <end position="64"/>
    </location>
</feature>
<dbReference type="AlphaFoldDB" id="A0A1I3S0T9"/>
<accession>A0A1I3S0T9</accession>
<evidence type="ECO:0000259" key="3">
    <source>
        <dbReference type="Pfam" id="PF26366"/>
    </source>
</evidence>
<evidence type="ECO:0000313" key="4">
    <source>
        <dbReference type="EMBL" id="SFJ52493.1"/>
    </source>
</evidence>
<keyword evidence="2" id="KW-1133">Transmembrane helix</keyword>
<sequence>MSWRASDFPDRQAGPSGRGGASPERESDQSPDWHPERLAAFDWRKLILSGAILSIFVGAGLWLATRDHSEPQALVANPTPQPSDTGWQAVVPPPPTPSAPAPESRSTPTPSLPDGRSTPAPSVPAPVGRSTPAPSAPAPEVGATPAPSVPDGRSTAGPSSQAKEASTDGARVKVTVPPSVGPSARARASQLSVKQVYRIHGDYQRGLSAAQAALNHGAMGKLEHGLALEMTRASFKTARLEGTSVASGIWPNPQVWVPRHVEGSPDWFVAVSYDPGVARITDVMSSTPAGWRLVASAADTRATPARFPKIATDSDGYATSLPENAPGLLATPRQIARAHLASMENAELDPAFADGPWTSETVTFWQQERAQLEEAGWTLRLSYLPEGPVRALRTSDGGALVWYAARSTDARKAQRVGAKVTLKGSAAVRTENRSFTHSVSATYGRMYVAHVPPAGSAEPVRVLGEWSDVLESHGD</sequence>
<dbReference type="EMBL" id="FOQY01000009">
    <property type="protein sequence ID" value="SFJ52493.1"/>
    <property type="molecule type" value="Genomic_DNA"/>
</dbReference>
<keyword evidence="2" id="KW-0472">Membrane</keyword>
<feature type="compositionally biased region" description="Basic and acidic residues" evidence="1">
    <location>
        <begin position="23"/>
        <end position="33"/>
    </location>
</feature>
<protein>
    <recommendedName>
        <fullName evidence="3">DUF8094 domain-containing protein</fullName>
    </recommendedName>
</protein>
<keyword evidence="2" id="KW-0812">Transmembrane</keyword>
<keyword evidence="5" id="KW-1185">Reference proteome</keyword>
<evidence type="ECO:0000256" key="1">
    <source>
        <dbReference type="SAM" id="MobiDB-lite"/>
    </source>
</evidence>
<evidence type="ECO:0000256" key="2">
    <source>
        <dbReference type="SAM" id="Phobius"/>
    </source>
</evidence>
<name>A0A1I3S0T9_9ACTN</name>
<evidence type="ECO:0000313" key="5">
    <source>
        <dbReference type="Proteomes" id="UP000199111"/>
    </source>
</evidence>
<dbReference type="Pfam" id="PF26366">
    <property type="entry name" value="DUF8094"/>
    <property type="match status" value="1"/>
</dbReference>
<feature type="region of interest" description="Disordered" evidence="1">
    <location>
        <begin position="73"/>
        <end position="188"/>
    </location>
</feature>